<dbReference type="EMBL" id="CAXIXY010000003">
    <property type="protein sequence ID" value="CAL2077049.1"/>
    <property type="molecule type" value="Genomic_DNA"/>
</dbReference>
<name>A0ABM9NSB0_9FLAO</name>
<dbReference type="Proteomes" id="UP001497416">
    <property type="component" value="Unassembled WGS sequence"/>
</dbReference>
<organism evidence="1 2">
    <name type="scientific">Tenacibaculum platacis</name>
    <dbReference type="NCBI Taxonomy" id="3137852"/>
    <lineage>
        <taxon>Bacteria</taxon>
        <taxon>Pseudomonadati</taxon>
        <taxon>Bacteroidota</taxon>
        <taxon>Flavobacteriia</taxon>
        <taxon>Flavobacteriales</taxon>
        <taxon>Flavobacteriaceae</taxon>
        <taxon>Tenacibaculum</taxon>
    </lineage>
</organism>
<sequence>MGKGAFVTVDNKSNALVKVEVGGTNCMNATGTWTNLIPGGQDSAREYIEAQASGIPCCCEHSSVAYGIAVLDPNTGKFTNSGSFNLYEYSNVWTSSGASPNVSVTCVPDGDQYKVTVVYNG</sequence>
<evidence type="ECO:0000313" key="2">
    <source>
        <dbReference type="Proteomes" id="UP001497416"/>
    </source>
</evidence>
<comment type="caution">
    <text evidence="1">The sequence shown here is derived from an EMBL/GenBank/DDBJ whole genome shotgun (WGS) entry which is preliminary data.</text>
</comment>
<gene>
    <name evidence="1" type="ORF">T190607A01A_10465</name>
</gene>
<evidence type="ECO:0000313" key="1">
    <source>
        <dbReference type="EMBL" id="CAL2077049.1"/>
    </source>
</evidence>
<keyword evidence="2" id="KW-1185">Reference proteome</keyword>
<protein>
    <submittedName>
        <fullName evidence="1">Uncharacterized protein</fullName>
    </submittedName>
</protein>
<proteinExistence type="predicted"/>
<reference evidence="1 2" key="1">
    <citation type="submission" date="2024-05" db="EMBL/GenBank/DDBJ databases">
        <authorList>
            <person name="Duchaud E."/>
        </authorList>
    </citation>
    <scope>NUCLEOTIDE SEQUENCE [LARGE SCALE GENOMIC DNA]</scope>
    <source>
        <strain evidence="1">Ena-SAMPLE-TAB-13-05-2024-13:56:06:370-140302</strain>
    </source>
</reference>
<dbReference type="RefSeq" id="WP_348710051.1">
    <property type="nucleotide sequence ID" value="NZ_CAXIXY010000003.1"/>
</dbReference>
<accession>A0ABM9NSB0</accession>